<dbReference type="KEGG" id="sdl:Sdel_0316"/>
<dbReference type="eggNOG" id="COG0731">
    <property type="taxonomic scope" value="Bacteria"/>
</dbReference>
<reference evidence="9" key="1">
    <citation type="submission" date="2009-11" db="EMBL/GenBank/DDBJ databases">
        <title>The complete genome of Sulfurospirillum deleyianum DSM 6946.</title>
        <authorList>
            <consortium name="US DOE Joint Genome Institute (JGI-PGF)"/>
            <person name="Lucas S."/>
            <person name="Copeland A."/>
            <person name="Lapidus A."/>
            <person name="Glavina del Rio T."/>
            <person name="Dalin E."/>
            <person name="Tice H."/>
            <person name="Bruce D."/>
            <person name="Goodwin L."/>
            <person name="Pitluck S."/>
            <person name="Kyrpides N."/>
            <person name="Mavromatis K."/>
            <person name="Ivanova N."/>
            <person name="Ovchinnikova G."/>
            <person name="Munk A.C."/>
            <person name="Lu M."/>
            <person name="Brettin T."/>
            <person name="Detter J.C."/>
            <person name="Han C."/>
            <person name="Tapia R."/>
            <person name="Larimer F."/>
            <person name="Land M."/>
            <person name="Hauser L."/>
            <person name="Markowitz V."/>
            <person name="Cheng J.F."/>
            <person name="Hugenholtz P."/>
            <person name="Woyke T."/>
            <person name="Wu D."/>
            <person name="Aumann P."/>
            <person name="Schneider S."/>
            <person name="Lang E."/>
            <person name="Spring S."/>
            <person name="Klenk H.P."/>
            <person name="Eisen J.A."/>
        </authorList>
    </citation>
    <scope>NUCLEOTIDE SEQUENCE [LARGE SCALE GENOMIC DNA]</scope>
    <source>
        <strain evidence="9">ATCC 51133 / DSM 6946 / 5175</strain>
    </source>
</reference>
<evidence type="ECO:0000256" key="4">
    <source>
        <dbReference type="ARBA" id="ARBA00022723"/>
    </source>
</evidence>
<dbReference type="CDD" id="cd01335">
    <property type="entry name" value="Radical_SAM"/>
    <property type="match status" value="1"/>
</dbReference>
<dbReference type="STRING" id="525898.Sdel_0316"/>
<dbReference type="HOGENOM" id="CLU_058377_0_1_7"/>
<feature type="domain" description="Radical SAM core" evidence="7">
    <location>
        <begin position="12"/>
        <end position="239"/>
    </location>
</feature>
<dbReference type="SFLD" id="SFLDG01083">
    <property type="entry name" value="Uncharacterised_Radical_SAM_Su"/>
    <property type="match status" value="1"/>
</dbReference>
<dbReference type="PANTHER" id="PTHR43787">
    <property type="entry name" value="FEMO COFACTOR BIOSYNTHESIS PROTEIN NIFB-RELATED"/>
    <property type="match status" value="1"/>
</dbReference>
<sequence>MSSLIFGPITSRRFGQSLGIDLSPDRKQCNFDCLYCELKGAKTVDTATNSPSVQEIMDALKIALQKHHTIDVITLTANGEPTLYPYLGELIDAIIPIKKEHKLLILSNGSTIDKPAIQTMLSKLDIVKLSLDCVHPKCFKKLDRPHKGIYIETIIEGMKAFRKIYHGELVIEILVVQGLNDTTEAFEALHKVLQEIQPDRIDVGTIDRPPAYDVKGVSMERLIELAGLLKDLHVTIAYKKNYIAEKRHFSPEEIIALLKRRPQSFEDIALCFDEQSLQNLQDLVAQNVLHVKNIAGVDFYKVV</sequence>
<keyword evidence="9" id="KW-1185">Reference proteome</keyword>
<evidence type="ECO:0000256" key="2">
    <source>
        <dbReference type="ARBA" id="ARBA00022485"/>
    </source>
</evidence>
<dbReference type="RefSeq" id="WP_012856119.1">
    <property type="nucleotide sequence ID" value="NC_013512.1"/>
</dbReference>
<evidence type="ECO:0000313" key="8">
    <source>
        <dbReference type="EMBL" id="ACZ11353.1"/>
    </source>
</evidence>
<dbReference type="EMBL" id="CP001816">
    <property type="protein sequence ID" value="ACZ11353.1"/>
    <property type="molecule type" value="Genomic_DNA"/>
</dbReference>
<dbReference type="PROSITE" id="PS51918">
    <property type="entry name" value="RADICAL_SAM"/>
    <property type="match status" value="1"/>
</dbReference>
<organism evidence="8 9">
    <name type="scientific">Sulfurospirillum deleyianum (strain ATCC 51133 / DSM 6946 / 5175)</name>
    <dbReference type="NCBI Taxonomy" id="525898"/>
    <lineage>
        <taxon>Bacteria</taxon>
        <taxon>Pseudomonadati</taxon>
        <taxon>Campylobacterota</taxon>
        <taxon>Epsilonproteobacteria</taxon>
        <taxon>Campylobacterales</taxon>
        <taxon>Sulfurospirillaceae</taxon>
        <taxon>Sulfurospirillum</taxon>
    </lineage>
</organism>
<name>D1B0N4_SULD5</name>
<dbReference type="SUPFAM" id="SSF102114">
    <property type="entry name" value="Radical SAM enzymes"/>
    <property type="match status" value="1"/>
</dbReference>
<dbReference type="AlphaFoldDB" id="D1B0N4"/>
<dbReference type="Proteomes" id="UP000002222">
    <property type="component" value="Chromosome"/>
</dbReference>
<dbReference type="Pfam" id="PF04055">
    <property type="entry name" value="Radical_SAM"/>
    <property type="match status" value="1"/>
</dbReference>
<dbReference type="InterPro" id="IPR058240">
    <property type="entry name" value="rSAM_sf"/>
</dbReference>
<keyword evidence="4" id="KW-0479">Metal-binding</keyword>
<dbReference type="InterPro" id="IPR040084">
    <property type="entry name" value="GTPase_Obg"/>
</dbReference>
<evidence type="ECO:0000256" key="1">
    <source>
        <dbReference type="ARBA" id="ARBA00001966"/>
    </source>
</evidence>
<evidence type="ECO:0000256" key="5">
    <source>
        <dbReference type="ARBA" id="ARBA00023004"/>
    </source>
</evidence>
<gene>
    <name evidence="8" type="ordered locus">Sdel_0316</name>
</gene>
<dbReference type="InterPro" id="IPR013785">
    <property type="entry name" value="Aldolase_TIM"/>
</dbReference>
<keyword evidence="6" id="KW-0411">Iron-sulfur</keyword>
<comment type="cofactor">
    <cofactor evidence="1">
        <name>[4Fe-4S] cluster</name>
        <dbReference type="ChEBI" id="CHEBI:49883"/>
    </cofactor>
</comment>
<dbReference type="GO" id="GO:0046872">
    <property type="term" value="F:metal ion binding"/>
    <property type="evidence" value="ECO:0007669"/>
    <property type="project" value="UniProtKB-KW"/>
</dbReference>
<dbReference type="OrthoDB" id="9800840at2"/>
<evidence type="ECO:0000256" key="3">
    <source>
        <dbReference type="ARBA" id="ARBA00022691"/>
    </source>
</evidence>
<keyword evidence="5" id="KW-0408">Iron</keyword>
<dbReference type="PANTHER" id="PTHR43787:SF11">
    <property type="entry name" value="UPF0026 PROTEIN SLR1464"/>
    <property type="match status" value="1"/>
</dbReference>
<dbReference type="InterPro" id="IPR007197">
    <property type="entry name" value="rSAM"/>
</dbReference>
<evidence type="ECO:0000313" key="9">
    <source>
        <dbReference type="Proteomes" id="UP000002222"/>
    </source>
</evidence>
<evidence type="ECO:0000256" key="6">
    <source>
        <dbReference type="ARBA" id="ARBA00023014"/>
    </source>
</evidence>
<proteinExistence type="predicted"/>
<dbReference type="GO" id="GO:0051539">
    <property type="term" value="F:4 iron, 4 sulfur cluster binding"/>
    <property type="evidence" value="ECO:0007669"/>
    <property type="project" value="UniProtKB-KW"/>
</dbReference>
<reference evidence="8 9" key="2">
    <citation type="journal article" date="2010" name="Stand. Genomic Sci.">
        <title>Complete genome sequence of Sulfurospirillum deleyianum type strain (5175).</title>
        <authorList>
            <person name="Sikorski J."/>
            <person name="Lapidus A."/>
            <person name="Copeland A."/>
            <person name="Glavina Del Rio T."/>
            <person name="Nolan M."/>
            <person name="Lucas S."/>
            <person name="Chen F."/>
            <person name="Tice H."/>
            <person name="Cheng J.F."/>
            <person name="Saunders E."/>
            <person name="Bruce D."/>
            <person name="Goodwin L."/>
            <person name="Pitluck S."/>
            <person name="Ovchinnikova G."/>
            <person name="Pati A."/>
            <person name="Ivanova N."/>
            <person name="Mavromatis K."/>
            <person name="Chen A."/>
            <person name="Palaniappan K."/>
            <person name="Chain P."/>
            <person name="Land M."/>
            <person name="Hauser L."/>
            <person name="Chang Y.J."/>
            <person name="Jeffries C.D."/>
            <person name="Brettin T."/>
            <person name="Detter J.C."/>
            <person name="Han C."/>
            <person name="Rohde M."/>
            <person name="Lang E."/>
            <person name="Spring S."/>
            <person name="Goker M."/>
            <person name="Bristow J."/>
            <person name="Eisen J.A."/>
            <person name="Markowitz V."/>
            <person name="Hugenholtz P."/>
            <person name="Kyrpides N.C."/>
            <person name="Klenk H.P."/>
        </authorList>
    </citation>
    <scope>NUCLEOTIDE SEQUENCE [LARGE SCALE GENOMIC DNA]</scope>
    <source>
        <strain evidence="9">ATCC 51133 / DSM 6946 / 5175</strain>
    </source>
</reference>
<protein>
    <submittedName>
        <fullName evidence="8">Radical SAM domain protein</fullName>
    </submittedName>
</protein>
<dbReference type="GO" id="GO:0003824">
    <property type="term" value="F:catalytic activity"/>
    <property type="evidence" value="ECO:0007669"/>
    <property type="project" value="InterPro"/>
</dbReference>
<keyword evidence="3" id="KW-0949">S-adenosyl-L-methionine</keyword>
<evidence type="ECO:0000259" key="7">
    <source>
        <dbReference type="PROSITE" id="PS51918"/>
    </source>
</evidence>
<keyword evidence="2" id="KW-0004">4Fe-4S</keyword>
<accession>D1B0N4</accession>
<dbReference type="SFLD" id="SFLDS00029">
    <property type="entry name" value="Radical_SAM"/>
    <property type="match status" value="1"/>
</dbReference>
<dbReference type="Gene3D" id="3.20.20.70">
    <property type="entry name" value="Aldolase class I"/>
    <property type="match status" value="1"/>
</dbReference>